<gene>
    <name evidence="2" type="ORF">GPA25_13820</name>
</gene>
<protein>
    <submittedName>
        <fullName evidence="2">Uncharacterized protein</fullName>
    </submittedName>
</protein>
<dbReference type="RefSeq" id="WP_169260994.1">
    <property type="nucleotide sequence ID" value="NZ_WTVQ01000022.1"/>
</dbReference>
<accession>A0ABX1QEL8</accession>
<comment type="caution">
    <text evidence="2">The sequence shown here is derived from an EMBL/GenBank/DDBJ whole genome shotgun (WGS) entry which is preliminary data.</text>
</comment>
<name>A0ABX1QEL8_9RHOO</name>
<proteinExistence type="predicted"/>
<dbReference type="EMBL" id="WTVQ01000022">
    <property type="protein sequence ID" value="NMG75841.1"/>
    <property type="molecule type" value="Genomic_DNA"/>
</dbReference>
<feature type="chain" id="PRO_5046364529" evidence="1">
    <location>
        <begin position="25"/>
        <end position="169"/>
    </location>
</feature>
<dbReference type="Proteomes" id="UP000648984">
    <property type="component" value="Unassembled WGS sequence"/>
</dbReference>
<organism evidence="2 3">
    <name type="scientific">Aromatoleum diolicum</name>
    <dbReference type="NCBI Taxonomy" id="75796"/>
    <lineage>
        <taxon>Bacteria</taxon>
        <taxon>Pseudomonadati</taxon>
        <taxon>Pseudomonadota</taxon>
        <taxon>Betaproteobacteria</taxon>
        <taxon>Rhodocyclales</taxon>
        <taxon>Rhodocyclaceae</taxon>
        <taxon>Aromatoleum</taxon>
    </lineage>
</organism>
<feature type="signal peptide" evidence="1">
    <location>
        <begin position="1"/>
        <end position="24"/>
    </location>
</feature>
<keyword evidence="1" id="KW-0732">Signal</keyword>
<keyword evidence="3" id="KW-1185">Reference proteome</keyword>
<evidence type="ECO:0000256" key="1">
    <source>
        <dbReference type="SAM" id="SignalP"/>
    </source>
</evidence>
<evidence type="ECO:0000313" key="2">
    <source>
        <dbReference type="EMBL" id="NMG75841.1"/>
    </source>
</evidence>
<reference evidence="2 3" key="1">
    <citation type="submission" date="2019-12" db="EMBL/GenBank/DDBJ databases">
        <title>Comparative genomics gives insights into the taxonomy of the Azoarcus-Aromatoleum group and reveals separate origins of nif in the plant-associated Azoarcus and non-plant-associated Aromatoleum sub-groups.</title>
        <authorList>
            <person name="Lafos M."/>
            <person name="Maluk M."/>
            <person name="Batista M."/>
            <person name="Junghare M."/>
            <person name="Carmona M."/>
            <person name="Faoro H."/>
            <person name="Cruz L.M."/>
            <person name="Battistoni F."/>
            <person name="De Souza E."/>
            <person name="Pedrosa F."/>
            <person name="Chen W.-M."/>
            <person name="Poole P.S."/>
            <person name="Dixon R.A."/>
            <person name="James E.K."/>
        </authorList>
    </citation>
    <scope>NUCLEOTIDE SEQUENCE [LARGE SCALE GENOMIC DNA]</scope>
    <source>
        <strain evidence="2 3">22Lin</strain>
    </source>
</reference>
<sequence>MNRFGLLRVCALASAGLLAAPAFAGTPDDKVLDFDTMAGVAAPYTGATNPIRNVPGGGLPWVLERAQGVLRADGRLEIRVRGLVLADDPLVPPDRRLTNPVPNFRAIVSCQSRDSLGAPSTVNVSTDNFPASTSGDAYIVATVQLPAPCLAPIVFVTNPGGAWFSITGN</sequence>
<evidence type="ECO:0000313" key="3">
    <source>
        <dbReference type="Proteomes" id="UP000648984"/>
    </source>
</evidence>